<evidence type="ECO:0000313" key="6">
    <source>
        <dbReference type="Proteomes" id="UP000014160"/>
    </source>
</evidence>
<dbReference type="Proteomes" id="UP000013750">
    <property type="component" value="Unassembled WGS sequence"/>
</dbReference>
<evidence type="ECO:0000313" key="4">
    <source>
        <dbReference type="EMBL" id="EOW78425.1"/>
    </source>
</evidence>
<dbReference type="RefSeq" id="WP_010782332.1">
    <property type="nucleotide sequence ID" value="NZ_KB946879.1"/>
</dbReference>
<keyword evidence="2" id="KW-0812">Transmembrane</keyword>
<evidence type="ECO:0008006" key="7">
    <source>
        <dbReference type="Google" id="ProtNLM"/>
    </source>
</evidence>
<organism evidence="3 5">
    <name type="scientific">Enterococcus gilvus ATCC BAA-350</name>
    <dbReference type="NCBI Taxonomy" id="1158614"/>
    <lineage>
        <taxon>Bacteria</taxon>
        <taxon>Bacillati</taxon>
        <taxon>Bacillota</taxon>
        <taxon>Bacilli</taxon>
        <taxon>Lactobacillales</taxon>
        <taxon>Enterococcaceae</taxon>
        <taxon>Enterococcus</taxon>
    </lineage>
</organism>
<feature type="transmembrane region" description="Helical" evidence="2">
    <location>
        <begin position="58"/>
        <end position="79"/>
    </location>
</feature>
<dbReference type="EMBL" id="AJDQ01000017">
    <property type="protein sequence ID" value="EOI53106.1"/>
    <property type="molecule type" value="Genomic_DNA"/>
</dbReference>
<dbReference type="InterPro" id="IPR024735">
    <property type="entry name" value="TcpC"/>
</dbReference>
<gene>
    <name evidence="4" type="ORF">I592_04018</name>
    <name evidence="3" type="ORF">UKC_04014</name>
</gene>
<keyword evidence="6" id="KW-1185">Reference proteome</keyword>
<feature type="compositionally biased region" description="Polar residues" evidence="1">
    <location>
        <begin position="8"/>
        <end position="18"/>
    </location>
</feature>
<feature type="region of interest" description="Disordered" evidence="1">
    <location>
        <begin position="1"/>
        <end position="28"/>
    </location>
</feature>
<dbReference type="EMBL" id="ASWH01000003">
    <property type="protein sequence ID" value="EOW78425.1"/>
    <property type="molecule type" value="Genomic_DNA"/>
</dbReference>
<evidence type="ECO:0000256" key="1">
    <source>
        <dbReference type="SAM" id="MobiDB-lite"/>
    </source>
</evidence>
<evidence type="ECO:0000256" key="2">
    <source>
        <dbReference type="SAM" id="Phobius"/>
    </source>
</evidence>
<dbReference type="eggNOG" id="ENOG5033WCN">
    <property type="taxonomic scope" value="Bacteria"/>
</dbReference>
<dbReference type="CDD" id="cd16386">
    <property type="entry name" value="TcpC_N"/>
    <property type="match status" value="1"/>
</dbReference>
<keyword evidence="2" id="KW-0472">Membrane</keyword>
<proteinExistence type="predicted"/>
<keyword evidence="2" id="KW-1133">Transmembrane helix</keyword>
<comment type="caution">
    <text evidence="3">The sequence shown here is derived from an EMBL/GenBank/DDBJ whole genome shotgun (WGS) entry which is preliminary data.</text>
</comment>
<reference evidence="4 6" key="2">
    <citation type="submission" date="2013-03" db="EMBL/GenBank/DDBJ databases">
        <title>The Genome Sequence of Enterococcus gilvus ATCC BAA-350 (PacBio/Illumina hybrid assembly).</title>
        <authorList>
            <consortium name="The Broad Institute Genomics Platform"/>
            <consortium name="The Broad Institute Genome Sequencing Center for Infectious Disease"/>
            <person name="Earl A."/>
            <person name="Russ C."/>
            <person name="Gilmore M."/>
            <person name="Surin D."/>
            <person name="Walker B."/>
            <person name="Young S."/>
            <person name="Zeng Q."/>
            <person name="Gargeya S."/>
            <person name="Fitzgerald M."/>
            <person name="Haas B."/>
            <person name="Abouelleil A."/>
            <person name="Allen A.W."/>
            <person name="Alvarado L."/>
            <person name="Arachchi H.M."/>
            <person name="Berlin A.M."/>
            <person name="Chapman S.B."/>
            <person name="Gainer-Dewar J."/>
            <person name="Goldberg J."/>
            <person name="Griggs A."/>
            <person name="Gujja S."/>
            <person name="Hansen M."/>
            <person name="Howarth C."/>
            <person name="Imamovic A."/>
            <person name="Ireland A."/>
            <person name="Larimer J."/>
            <person name="McCowan C."/>
            <person name="Murphy C."/>
            <person name="Pearson M."/>
            <person name="Poon T.W."/>
            <person name="Priest M."/>
            <person name="Roberts A."/>
            <person name="Saif S."/>
            <person name="Shea T."/>
            <person name="Sisk P."/>
            <person name="Sykes S."/>
            <person name="Wortman J."/>
            <person name="Nusbaum C."/>
            <person name="Birren B."/>
        </authorList>
    </citation>
    <scope>NUCLEOTIDE SEQUENCE [LARGE SCALE GENOMIC DNA]</scope>
    <source>
        <strain evidence="4 6">ATCC BAA-350</strain>
    </source>
</reference>
<accession>R2V5Z3</accession>
<evidence type="ECO:0000313" key="5">
    <source>
        <dbReference type="Proteomes" id="UP000013750"/>
    </source>
</evidence>
<dbReference type="Proteomes" id="UP000014160">
    <property type="component" value="Unassembled WGS sequence"/>
</dbReference>
<dbReference type="AlphaFoldDB" id="R2V5Z3"/>
<dbReference type="Pfam" id="PF12642">
    <property type="entry name" value="TpcC"/>
    <property type="match status" value="1"/>
</dbReference>
<evidence type="ECO:0000313" key="3">
    <source>
        <dbReference type="EMBL" id="EOI53106.1"/>
    </source>
</evidence>
<sequence length="341" mass="39190">MSEKKSKFNPQAMSSQPISMGKKETGIKGKKGFSLSKKEMKEVNTRAIRFAPRTAQNVYSILFMCLFVAMSVAILLVFARVDTLARIADSKAINKEELVSEIQTSLSDNSQLQFEGSQLVEKLFTYEKDKDDDQAWNNQLAPYLASGLSVDQLGFSTTKQDRKTKEVQFIKLQTVNEKRKQYRLYYNVAFTEGEHWKKVELILPISYAKKDLKIIDRPQFVNVDKSNSDNHVAYSDRTFLPKGEEVNGAKQTEIEEFTKRFFELYVVNDEKLGLISKVQGLDQAKLKSVEPSIIIKEANGNYFVKGTYNFYYEEESIFTSGFTLEIRPTKDSYFVEKMNEK</sequence>
<protein>
    <recommendedName>
        <fullName evidence="7">Conjugal transfer protein</fullName>
    </recommendedName>
</protein>
<dbReference type="Gene3D" id="3.10.450.540">
    <property type="match status" value="1"/>
</dbReference>
<dbReference type="OrthoDB" id="2191011at2"/>
<dbReference type="PATRIC" id="fig|1158614.3.peg.4005"/>
<reference evidence="3 5" key="1">
    <citation type="submission" date="2013-02" db="EMBL/GenBank/DDBJ databases">
        <title>The Genome Sequence of Enterococcus gilvus ATCC BAA-350.</title>
        <authorList>
            <consortium name="The Broad Institute Genome Sequencing Platform"/>
            <consortium name="The Broad Institute Genome Sequencing Center for Infectious Disease"/>
            <person name="Earl A.M."/>
            <person name="Gilmore M.S."/>
            <person name="Lebreton F."/>
            <person name="Walker B."/>
            <person name="Young S.K."/>
            <person name="Zeng Q."/>
            <person name="Gargeya S."/>
            <person name="Fitzgerald M."/>
            <person name="Haas B."/>
            <person name="Abouelleil A."/>
            <person name="Alvarado L."/>
            <person name="Arachchi H.M."/>
            <person name="Berlin A.M."/>
            <person name="Chapman S.B."/>
            <person name="Dewar J."/>
            <person name="Goldberg J."/>
            <person name="Griggs A."/>
            <person name="Gujja S."/>
            <person name="Hansen M."/>
            <person name="Howarth C."/>
            <person name="Imamovic A."/>
            <person name="Larimer J."/>
            <person name="McCowan C."/>
            <person name="Murphy C."/>
            <person name="Neiman D."/>
            <person name="Pearson M."/>
            <person name="Priest M."/>
            <person name="Roberts A."/>
            <person name="Saif S."/>
            <person name="Shea T."/>
            <person name="Sisk P."/>
            <person name="Sykes S."/>
            <person name="Wortman J."/>
            <person name="Nusbaum C."/>
            <person name="Birren B."/>
        </authorList>
    </citation>
    <scope>NUCLEOTIDE SEQUENCE [LARGE SCALE GENOMIC DNA]</scope>
    <source>
        <strain evidence="3 5">ATCC BAA-350</strain>
    </source>
</reference>
<name>R2V5Z3_9ENTE</name>
<dbReference type="HOGENOM" id="CLU_072031_0_0_9"/>